<comment type="subcellular location">
    <subcellularLocation>
        <location evidence="4">Cytoplasm</location>
    </subcellularLocation>
    <text evidence="4">Assembles at midcell at the inner surface of the cytoplasmic membrane.</text>
</comment>
<feature type="binding site" evidence="4">
    <location>
        <begin position="117"/>
        <end position="119"/>
    </location>
    <ligand>
        <name>GTP</name>
        <dbReference type="ChEBI" id="CHEBI:37565"/>
    </ligand>
</feature>
<keyword evidence="2 4" id="KW-0547">Nucleotide-binding</keyword>
<evidence type="ECO:0000259" key="9">
    <source>
        <dbReference type="SMART" id="SM00865"/>
    </source>
</evidence>
<feature type="compositionally biased region" description="Basic and acidic residues" evidence="7">
    <location>
        <begin position="406"/>
        <end position="438"/>
    </location>
</feature>
<dbReference type="InterPro" id="IPR020805">
    <property type="entry name" value="Cell_div_FtsZ_CS"/>
</dbReference>
<dbReference type="NCBIfam" id="TIGR00065">
    <property type="entry name" value="ftsZ"/>
    <property type="match status" value="1"/>
</dbReference>
<organism evidence="10 11">
    <name type="scientific">Chitinivibrio alkaliphilus ACht1</name>
    <dbReference type="NCBI Taxonomy" id="1313304"/>
    <lineage>
        <taxon>Bacteria</taxon>
        <taxon>Pseudomonadati</taxon>
        <taxon>Fibrobacterota</taxon>
        <taxon>Chitinivibrionia</taxon>
        <taxon>Chitinivibrionales</taxon>
        <taxon>Chitinivibrionaceae</taxon>
        <taxon>Chitinivibrio</taxon>
    </lineage>
</organism>
<feature type="compositionally biased region" description="Polar residues" evidence="7">
    <location>
        <begin position="358"/>
        <end position="374"/>
    </location>
</feature>
<dbReference type="HAMAP" id="MF_00909">
    <property type="entry name" value="FtsZ"/>
    <property type="match status" value="1"/>
</dbReference>
<accession>U7D5G3</accession>
<evidence type="ECO:0000313" key="10">
    <source>
        <dbReference type="EMBL" id="ERP31193.1"/>
    </source>
</evidence>
<dbReference type="PATRIC" id="fig|1313304.3.peg.1813"/>
<dbReference type="GO" id="GO:0005737">
    <property type="term" value="C:cytoplasm"/>
    <property type="evidence" value="ECO:0007669"/>
    <property type="project" value="UniProtKB-SubCell"/>
</dbReference>
<keyword evidence="11" id="KW-1185">Reference proteome</keyword>
<dbReference type="eggNOG" id="COG0206">
    <property type="taxonomic scope" value="Bacteria"/>
</dbReference>
<evidence type="ECO:0000256" key="3">
    <source>
        <dbReference type="ARBA" id="ARBA00023134"/>
    </source>
</evidence>
<sequence length="464" mass="50182">MNNTKGTVPDMDMEQVFDAEAKIKVVGVGGAGGNAVNRMIDDGLDDVEFISINTDAAALDKNKASRRIQIGEKLTKGLGAGANPDVGKAAIEENEEEIIKEIESADMVFVTAGMGGGTGTGASPVVARLAKDMGILTIGVVTKPFLFEGKVRDRNARSGIEELKKCVDTIIVIENQKLLSIVEKGTPILEAFKTADRVLNDATKGIAKLITEPGLVNVDFADVKTVMKDMGDALMGVGESDDKENRAIQAAEEAINSPLLEDINISGARGLLVNFTGGMDLALDEVSDAQQRINEFVGEDSETNIIFGAMIDPAMESRVQVTVVATGFAQEGQRPRSVERAQTEKKPPVQQKMAMNVTDEQQTTEPARSASSSDDLPIVDVSRERVEREQVEPSTPPSPRSNPHYFDPRDIETPAWVRKEHQSGGRTKEMLSRDRSNDQRSTASAAGIPRDDNEFPAFLRQQMQ</sequence>
<dbReference type="GO" id="GO:0051258">
    <property type="term" value="P:protein polymerization"/>
    <property type="evidence" value="ECO:0007669"/>
    <property type="project" value="UniProtKB-UniRule"/>
</dbReference>
<gene>
    <name evidence="4" type="primary">ftsZ</name>
    <name evidence="10" type="ORF">CALK_1906</name>
</gene>
<dbReference type="InterPro" id="IPR003008">
    <property type="entry name" value="Tubulin_FtsZ_GTPase"/>
</dbReference>
<dbReference type="GO" id="GO:0003924">
    <property type="term" value="F:GTPase activity"/>
    <property type="evidence" value="ECO:0007669"/>
    <property type="project" value="UniProtKB-UniRule"/>
</dbReference>
<dbReference type="GO" id="GO:0032153">
    <property type="term" value="C:cell division site"/>
    <property type="evidence" value="ECO:0007669"/>
    <property type="project" value="UniProtKB-UniRule"/>
</dbReference>
<dbReference type="AlphaFoldDB" id="U7D5G3"/>
<dbReference type="SMART" id="SM00864">
    <property type="entry name" value="Tubulin"/>
    <property type="match status" value="1"/>
</dbReference>
<name>U7D5G3_9BACT</name>
<dbReference type="SUPFAM" id="SSF52490">
    <property type="entry name" value="Tubulin nucleotide-binding domain-like"/>
    <property type="match status" value="1"/>
</dbReference>
<comment type="similarity">
    <text evidence="1 4 6">Belongs to the FtsZ family.</text>
</comment>
<evidence type="ECO:0000259" key="8">
    <source>
        <dbReference type="SMART" id="SM00864"/>
    </source>
</evidence>
<dbReference type="InterPro" id="IPR024757">
    <property type="entry name" value="FtsZ_C"/>
</dbReference>
<feature type="domain" description="Tubulin/FtsZ GTPase" evidence="8">
    <location>
        <begin position="22"/>
        <end position="214"/>
    </location>
</feature>
<feature type="binding site" evidence="4">
    <location>
        <begin position="30"/>
        <end position="34"/>
    </location>
    <ligand>
        <name>GTP</name>
        <dbReference type="ChEBI" id="CHEBI:37565"/>
    </ligand>
</feature>
<dbReference type="EMBL" id="ASJR01000017">
    <property type="protein sequence ID" value="ERP31193.1"/>
    <property type="molecule type" value="Genomic_DNA"/>
</dbReference>
<dbReference type="Gene3D" id="3.30.1330.20">
    <property type="entry name" value="Tubulin/FtsZ, C-terminal domain"/>
    <property type="match status" value="1"/>
</dbReference>
<dbReference type="GO" id="GO:0043093">
    <property type="term" value="P:FtsZ-dependent cytokinesis"/>
    <property type="evidence" value="ECO:0007669"/>
    <property type="project" value="UniProtKB-UniRule"/>
</dbReference>
<feature type="binding site" evidence="4">
    <location>
        <position position="152"/>
    </location>
    <ligand>
        <name>GTP</name>
        <dbReference type="ChEBI" id="CHEBI:37565"/>
    </ligand>
</feature>
<dbReference type="InterPro" id="IPR036525">
    <property type="entry name" value="Tubulin/FtsZ_GTPase_sf"/>
</dbReference>
<evidence type="ECO:0000256" key="2">
    <source>
        <dbReference type="ARBA" id="ARBA00022741"/>
    </source>
</evidence>
<dbReference type="RefSeq" id="WP_022637331.1">
    <property type="nucleotide sequence ID" value="NZ_ASJR01000017.1"/>
</dbReference>
<keyword evidence="4" id="KW-0963">Cytoplasm</keyword>
<dbReference type="InterPro" id="IPR037103">
    <property type="entry name" value="Tubulin/FtsZ-like_C"/>
</dbReference>
<feature type="region of interest" description="Disordered" evidence="7">
    <location>
        <begin position="330"/>
        <end position="464"/>
    </location>
</feature>
<dbReference type="PANTHER" id="PTHR30314:SF3">
    <property type="entry name" value="MITOCHONDRIAL DIVISION PROTEIN FSZA"/>
    <property type="match status" value="1"/>
</dbReference>
<evidence type="ECO:0000256" key="5">
    <source>
        <dbReference type="NCBIfam" id="TIGR00065"/>
    </source>
</evidence>
<dbReference type="GO" id="GO:0000917">
    <property type="term" value="P:division septum assembly"/>
    <property type="evidence" value="ECO:0007669"/>
    <property type="project" value="UniProtKB-KW"/>
</dbReference>
<evidence type="ECO:0000256" key="4">
    <source>
        <dbReference type="HAMAP-Rule" id="MF_00909"/>
    </source>
</evidence>
<keyword evidence="4 6" id="KW-0132">Cell division</keyword>
<dbReference type="InterPro" id="IPR018316">
    <property type="entry name" value="Tubulin/FtsZ_2-layer-sand-dom"/>
</dbReference>
<dbReference type="InterPro" id="IPR000158">
    <property type="entry name" value="Cell_div_FtsZ"/>
</dbReference>
<dbReference type="Pfam" id="PF12327">
    <property type="entry name" value="FtsZ_C"/>
    <property type="match status" value="1"/>
</dbReference>
<dbReference type="GO" id="GO:0005525">
    <property type="term" value="F:GTP binding"/>
    <property type="evidence" value="ECO:0007669"/>
    <property type="project" value="UniProtKB-UniRule"/>
</dbReference>
<proteinExistence type="inferred from homology"/>
<feature type="domain" description="Tubulin/FtsZ 2-layer sandwich" evidence="9">
    <location>
        <begin position="216"/>
        <end position="337"/>
    </location>
</feature>
<dbReference type="Gene3D" id="3.40.50.1440">
    <property type="entry name" value="Tubulin/FtsZ, GTPase domain"/>
    <property type="match status" value="1"/>
</dbReference>
<reference evidence="10 11" key="1">
    <citation type="journal article" date="2013" name="Environ. Microbiol.">
        <title>Genome analysis of Chitinivibrio alkaliphilus gen. nov., sp. nov., a novel extremely haloalkaliphilic anaerobic chitinolytic bacterium from the candidate phylum Termite Group 3.</title>
        <authorList>
            <person name="Sorokin D.Y."/>
            <person name="Gumerov V.M."/>
            <person name="Rakitin A.L."/>
            <person name="Beletsky A.V."/>
            <person name="Damste J.S."/>
            <person name="Muyzer G."/>
            <person name="Mardanov A.V."/>
            <person name="Ravin N.V."/>
        </authorList>
    </citation>
    <scope>NUCLEOTIDE SEQUENCE [LARGE SCALE GENOMIC DNA]</scope>
    <source>
        <strain evidence="10 11">ACht1</strain>
    </source>
</reference>
<dbReference type="PRINTS" id="PR00423">
    <property type="entry name" value="CELLDVISFTSZ"/>
</dbReference>
<dbReference type="PROSITE" id="PS01135">
    <property type="entry name" value="FTSZ_2"/>
    <property type="match status" value="1"/>
</dbReference>
<dbReference type="PANTHER" id="PTHR30314">
    <property type="entry name" value="CELL DIVISION PROTEIN FTSZ-RELATED"/>
    <property type="match status" value="1"/>
</dbReference>
<dbReference type="CDD" id="cd02201">
    <property type="entry name" value="FtsZ_type1"/>
    <property type="match status" value="1"/>
</dbReference>
<dbReference type="Pfam" id="PF00091">
    <property type="entry name" value="Tubulin"/>
    <property type="match status" value="1"/>
</dbReference>
<feature type="binding site" evidence="4">
    <location>
        <position position="148"/>
    </location>
    <ligand>
        <name>GTP</name>
        <dbReference type="ChEBI" id="CHEBI:37565"/>
    </ligand>
</feature>
<comment type="subunit">
    <text evidence="4">Homodimer. Polymerizes to form a dynamic ring structure in a strictly GTP-dependent manner. Interacts directly with several other division proteins.</text>
</comment>
<dbReference type="InterPro" id="IPR045061">
    <property type="entry name" value="FtsZ/CetZ"/>
</dbReference>
<keyword evidence="4 6" id="KW-0717">Septation</keyword>
<dbReference type="STRING" id="1313304.CALK_1906"/>
<evidence type="ECO:0000313" key="11">
    <source>
        <dbReference type="Proteomes" id="UP000017148"/>
    </source>
</evidence>
<evidence type="ECO:0000256" key="1">
    <source>
        <dbReference type="ARBA" id="ARBA00009690"/>
    </source>
</evidence>
<keyword evidence="3 4" id="KW-0342">GTP-binding</keyword>
<evidence type="ECO:0000256" key="7">
    <source>
        <dbReference type="SAM" id="MobiDB-lite"/>
    </source>
</evidence>
<dbReference type="SMART" id="SM00865">
    <property type="entry name" value="Tubulin_C"/>
    <property type="match status" value="1"/>
</dbReference>
<comment type="function">
    <text evidence="4 6">Essential cell division protein that forms a contractile ring structure (Z ring) at the future cell division site. The regulation of the ring assembly controls the timing and the location of cell division. One of the functions of the FtsZ ring is to recruit other cell division proteins to the septum to produce a new cell wall between the dividing cells. Binds GTP and shows GTPase activity.</text>
</comment>
<evidence type="ECO:0000256" key="6">
    <source>
        <dbReference type="RuleBase" id="RU000631"/>
    </source>
</evidence>
<feature type="binding site" evidence="4">
    <location>
        <position position="196"/>
    </location>
    <ligand>
        <name>GTP</name>
        <dbReference type="ChEBI" id="CHEBI:37565"/>
    </ligand>
</feature>
<dbReference type="SUPFAM" id="SSF55307">
    <property type="entry name" value="Tubulin C-terminal domain-like"/>
    <property type="match status" value="1"/>
</dbReference>
<comment type="caution">
    <text evidence="10">The sequence shown here is derived from an EMBL/GenBank/DDBJ whole genome shotgun (WGS) entry which is preliminary data.</text>
</comment>
<feature type="compositionally biased region" description="Basic and acidic residues" evidence="7">
    <location>
        <begin position="333"/>
        <end position="347"/>
    </location>
</feature>
<keyword evidence="4 6" id="KW-0131">Cell cycle</keyword>
<feature type="compositionally biased region" description="Basic and acidic residues" evidence="7">
    <location>
        <begin position="381"/>
        <end position="391"/>
    </location>
</feature>
<protein>
    <recommendedName>
        <fullName evidence="4 5">Cell division protein FtsZ</fullName>
    </recommendedName>
</protein>
<dbReference type="InterPro" id="IPR008280">
    <property type="entry name" value="Tub_FtsZ_C"/>
</dbReference>
<dbReference type="Proteomes" id="UP000017148">
    <property type="component" value="Unassembled WGS sequence"/>
</dbReference>
<dbReference type="FunFam" id="3.40.50.1440:FF:000001">
    <property type="entry name" value="Cell division protein FtsZ"/>
    <property type="match status" value="1"/>
</dbReference>